<accession>A0AA96WT66</accession>
<dbReference type="RefSeq" id="WP_316426971.1">
    <property type="nucleotide sequence ID" value="NZ_CP130144.1"/>
</dbReference>
<reference evidence="1" key="1">
    <citation type="journal article" date="2023" name="Plants (Basel)">
        <title>Genomic Analysis of Leptolyngbya boryana CZ1 Reveals Efficient Carbon Fixation Modules.</title>
        <authorList>
            <person name="Bai X."/>
            <person name="Wang H."/>
            <person name="Cheng W."/>
            <person name="Wang J."/>
            <person name="Ma M."/>
            <person name="Hu H."/>
            <person name="Song Z."/>
            <person name="Ma H."/>
            <person name="Fan Y."/>
            <person name="Du C."/>
            <person name="Xu J."/>
        </authorList>
    </citation>
    <scope>NUCLEOTIDE SEQUENCE</scope>
    <source>
        <strain evidence="1">CZ1</strain>
    </source>
</reference>
<dbReference type="EMBL" id="CP130144">
    <property type="protein sequence ID" value="WNZ45246.1"/>
    <property type="molecule type" value="Genomic_DNA"/>
</dbReference>
<organism evidence="1">
    <name type="scientific">Leptolyngbya boryana CZ1</name>
    <dbReference type="NCBI Taxonomy" id="3060204"/>
    <lineage>
        <taxon>Bacteria</taxon>
        <taxon>Bacillati</taxon>
        <taxon>Cyanobacteriota</taxon>
        <taxon>Cyanophyceae</taxon>
        <taxon>Leptolyngbyales</taxon>
        <taxon>Leptolyngbyaceae</taxon>
        <taxon>Leptolyngbya group</taxon>
        <taxon>Leptolyngbya</taxon>
    </lineage>
</organism>
<dbReference type="AlphaFoldDB" id="A0AA96WT66"/>
<protein>
    <submittedName>
        <fullName evidence="1">Uncharacterized protein</fullName>
    </submittedName>
</protein>
<sequence>MSAQIVQPAPVVETKCKGKGNDRDFMQQLCRDHSNADRGRADSGGNAWASSLRILGRAMRSAI</sequence>
<evidence type="ECO:0000313" key="1">
    <source>
        <dbReference type="EMBL" id="WNZ45246.1"/>
    </source>
</evidence>
<proteinExistence type="predicted"/>
<gene>
    <name evidence="1" type="ORF">Q2T42_26005</name>
</gene>
<reference evidence="1" key="2">
    <citation type="submission" date="2023-07" db="EMBL/GenBank/DDBJ databases">
        <authorList>
            <person name="Bai X.-H."/>
            <person name="Wang H.-H."/>
            <person name="Wang J."/>
            <person name="Ma M.-Y."/>
            <person name="Hu H.-H."/>
            <person name="Song Z.-L."/>
            <person name="Ma H.-G."/>
            <person name="Fan Y."/>
            <person name="Du C.-Y."/>
            <person name="Xu J.-C."/>
        </authorList>
    </citation>
    <scope>NUCLEOTIDE SEQUENCE</scope>
    <source>
        <strain evidence="1">CZ1</strain>
    </source>
</reference>
<name>A0AA96WT66_LEPBY</name>